<sequence>SKPSRDAQRRLNPNMKEVVRAEVLKLLDVGIIYPISDSKWVSPVQVVPKKSRITVVKNEKNELVPTRTITGWRGIQVDKAKINIITNLPPPSSVKGVRSFLGHAGFYRRFIKKISSISRPLCNLLAKDAVFEFDEICMEAFTTFKKELTSAPIIIAPDWSLPFEIMCDASDFAIGAVLGQKKNKLPHVIHYASRTLNDAQLNYSTTEKELLAVVFALEKFRPYLVGSKVIVYSDHAALRYLLTKKDAKPRLIRWILLLQEFDLEIRDKKGCEKVVADHLSRIVVEEQGEAVLPLNETFPDEQLYVAQVKEPWYADFVNYLACGVLRNDLTYQDKKKFFSMVKHYVWDEPFLFKHCPDQLIRRCVPEEEQENAFNFCVKCDRCQRMGNISSRNELPLKNILFVELFDVWGIDFMGPFPSSFGYTYILVAVDYVSKWVEAIATKTNDHKVVLKFLRDNIFTRFGTPRAVISDGGSHFCNKLFEALMKKYNITHRVSTPYHPQTSGQVEISNREIKQILEKVVNSTRKDWAAKLNDALWAYRTAYKTPIEMSPYRLVFGKACHLPMELEHNAFWAIKKLNFDLDKAGHVRKFQLNELEEIRHESYENAKLYKERTKSYHDRNIQRKEFTK</sequence>
<dbReference type="AlphaFoldDB" id="A0A5E4GIK2"/>
<dbReference type="OMA" id="NAVHCHR"/>
<dbReference type="InterPro" id="IPR041373">
    <property type="entry name" value="RT_RNaseH"/>
</dbReference>
<reference evidence="9" key="1">
    <citation type="journal article" date="2020" name="Plant J.">
        <title>Transposons played a major role in the diversification between the closely related almond and peach genomes: results from the almond genome sequence.</title>
        <authorList>
            <person name="Alioto T."/>
            <person name="Alexiou K.G."/>
            <person name="Bardil A."/>
            <person name="Barteri F."/>
            <person name="Castanera R."/>
            <person name="Cruz F."/>
            <person name="Dhingra A."/>
            <person name="Duval H."/>
            <person name="Fernandez I Marti A."/>
            <person name="Frias L."/>
            <person name="Galan B."/>
            <person name="Garcia J.L."/>
            <person name="Howad W."/>
            <person name="Gomez-Garrido J."/>
            <person name="Gut M."/>
            <person name="Julca I."/>
            <person name="Morata J."/>
            <person name="Puigdomenech P."/>
            <person name="Ribeca P."/>
            <person name="Rubio Cabetas M.J."/>
            <person name="Vlasova A."/>
            <person name="Wirthensohn M."/>
            <person name="Garcia-Mas J."/>
            <person name="Gabaldon T."/>
            <person name="Casacuberta J.M."/>
            <person name="Arus P."/>
        </authorList>
    </citation>
    <scope>NUCLEOTIDE SEQUENCE [LARGE SCALE GENOMIC DNA]</scope>
    <source>
        <strain evidence="9">cv. Texas</strain>
    </source>
</reference>
<dbReference type="PANTHER" id="PTHR37984">
    <property type="entry name" value="PROTEIN CBG26694"/>
    <property type="match status" value="1"/>
</dbReference>
<feature type="non-terminal residue" evidence="8">
    <location>
        <position position="627"/>
    </location>
</feature>
<evidence type="ECO:0000313" key="9">
    <source>
        <dbReference type="Proteomes" id="UP000327085"/>
    </source>
</evidence>
<dbReference type="Gene3D" id="3.10.10.10">
    <property type="entry name" value="HIV Type 1 Reverse Transcriptase, subunit A, domain 1"/>
    <property type="match status" value="1"/>
</dbReference>
<dbReference type="EMBL" id="CABIKO010000828">
    <property type="protein sequence ID" value="VVA39659.1"/>
    <property type="molecule type" value="Genomic_DNA"/>
</dbReference>
<dbReference type="GO" id="GO:0004519">
    <property type="term" value="F:endonuclease activity"/>
    <property type="evidence" value="ECO:0007669"/>
    <property type="project" value="UniProtKB-KW"/>
</dbReference>
<dbReference type="GO" id="GO:0003964">
    <property type="term" value="F:RNA-directed DNA polymerase activity"/>
    <property type="evidence" value="ECO:0007669"/>
    <property type="project" value="UniProtKB-KW"/>
</dbReference>
<dbReference type="Gene3D" id="3.30.420.10">
    <property type="entry name" value="Ribonuclease H-like superfamily/Ribonuclease H"/>
    <property type="match status" value="1"/>
</dbReference>
<gene>
    <name evidence="8" type="ORF">ALMOND_2B027709</name>
</gene>
<dbReference type="InterPro" id="IPR043502">
    <property type="entry name" value="DNA/RNA_pol_sf"/>
</dbReference>
<organism evidence="8 9">
    <name type="scientific">Prunus dulcis</name>
    <name type="common">Almond</name>
    <name type="synonym">Amygdalus dulcis</name>
    <dbReference type="NCBI Taxonomy" id="3755"/>
    <lineage>
        <taxon>Eukaryota</taxon>
        <taxon>Viridiplantae</taxon>
        <taxon>Streptophyta</taxon>
        <taxon>Embryophyta</taxon>
        <taxon>Tracheophyta</taxon>
        <taxon>Spermatophyta</taxon>
        <taxon>Magnoliopsida</taxon>
        <taxon>eudicotyledons</taxon>
        <taxon>Gunneridae</taxon>
        <taxon>Pentapetalae</taxon>
        <taxon>rosids</taxon>
        <taxon>fabids</taxon>
        <taxon>Rosales</taxon>
        <taxon>Rosaceae</taxon>
        <taxon>Amygdaloideae</taxon>
        <taxon>Amygdaleae</taxon>
        <taxon>Prunus</taxon>
    </lineage>
</organism>
<evidence type="ECO:0000256" key="2">
    <source>
        <dbReference type="ARBA" id="ARBA00022695"/>
    </source>
</evidence>
<dbReference type="SUPFAM" id="SSF53098">
    <property type="entry name" value="Ribonuclease H-like"/>
    <property type="match status" value="1"/>
</dbReference>
<dbReference type="Gene3D" id="3.30.70.270">
    <property type="match status" value="1"/>
</dbReference>
<keyword evidence="6" id="KW-0695">RNA-directed DNA polymerase</keyword>
<dbReference type="GO" id="GO:0003676">
    <property type="term" value="F:nucleic acid binding"/>
    <property type="evidence" value="ECO:0007669"/>
    <property type="project" value="InterPro"/>
</dbReference>
<dbReference type="Gramene" id="VVA39659">
    <property type="protein sequence ID" value="VVA39659"/>
    <property type="gene ID" value="Prudul26B027709"/>
</dbReference>
<dbReference type="PROSITE" id="PS50994">
    <property type="entry name" value="INTEGRASE"/>
    <property type="match status" value="1"/>
</dbReference>
<evidence type="ECO:0000256" key="4">
    <source>
        <dbReference type="ARBA" id="ARBA00022759"/>
    </source>
</evidence>
<dbReference type="InterPro" id="IPR036397">
    <property type="entry name" value="RNaseH_sf"/>
</dbReference>
<dbReference type="GO" id="GO:0015074">
    <property type="term" value="P:DNA integration"/>
    <property type="evidence" value="ECO:0007669"/>
    <property type="project" value="InterPro"/>
</dbReference>
<dbReference type="InterPro" id="IPR001584">
    <property type="entry name" value="Integrase_cat-core"/>
</dbReference>
<dbReference type="FunFam" id="3.30.420.10:FF:000032">
    <property type="entry name" value="Retrovirus-related Pol polyprotein from transposon 297-like Protein"/>
    <property type="match status" value="1"/>
</dbReference>
<dbReference type="FunFam" id="3.10.20.370:FF:000001">
    <property type="entry name" value="Retrovirus-related Pol polyprotein from transposon 17.6-like protein"/>
    <property type="match status" value="1"/>
</dbReference>
<dbReference type="InParanoid" id="A0A5E4GIK2"/>
<keyword evidence="1" id="KW-0808">Transferase</keyword>
<dbReference type="GO" id="GO:0016787">
    <property type="term" value="F:hydrolase activity"/>
    <property type="evidence" value="ECO:0007669"/>
    <property type="project" value="UniProtKB-KW"/>
</dbReference>
<evidence type="ECO:0000256" key="6">
    <source>
        <dbReference type="ARBA" id="ARBA00022918"/>
    </source>
</evidence>
<name>A0A5E4GIK2_PRUDU</name>
<evidence type="ECO:0000256" key="5">
    <source>
        <dbReference type="ARBA" id="ARBA00022801"/>
    </source>
</evidence>
<evidence type="ECO:0000313" key="8">
    <source>
        <dbReference type="EMBL" id="VVA39659.1"/>
    </source>
</evidence>
<keyword evidence="4" id="KW-0255">Endonuclease</keyword>
<evidence type="ECO:0000256" key="1">
    <source>
        <dbReference type="ARBA" id="ARBA00022679"/>
    </source>
</evidence>
<dbReference type="Proteomes" id="UP000327085">
    <property type="component" value="Unassembled WGS sequence"/>
</dbReference>
<evidence type="ECO:0000259" key="7">
    <source>
        <dbReference type="PROSITE" id="PS50994"/>
    </source>
</evidence>
<evidence type="ECO:0000256" key="3">
    <source>
        <dbReference type="ARBA" id="ARBA00022722"/>
    </source>
</evidence>
<feature type="non-terminal residue" evidence="8">
    <location>
        <position position="1"/>
    </location>
</feature>
<protein>
    <submittedName>
        <fullName evidence="8">PREDICTED: LOW QUALITY PROTEIN</fullName>
    </submittedName>
</protein>
<accession>A0A5E4GIK2</accession>
<dbReference type="Pfam" id="PF17917">
    <property type="entry name" value="RT_RNaseH"/>
    <property type="match status" value="1"/>
</dbReference>
<proteinExistence type="predicted"/>
<dbReference type="PANTHER" id="PTHR37984:SF5">
    <property type="entry name" value="PROTEIN NYNRIN-LIKE"/>
    <property type="match status" value="1"/>
</dbReference>
<dbReference type="InterPro" id="IPR012337">
    <property type="entry name" value="RNaseH-like_sf"/>
</dbReference>
<feature type="domain" description="Integrase catalytic" evidence="7">
    <location>
        <begin position="391"/>
        <end position="558"/>
    </location>
</feature>
<dbReference type="InterPro" id="IPR043128">
    <property type="entry name" value="Rev_trsase/Diguanyl_cyclase"/>
</dbReference>
<keyword evidence="2" id="KW-0548">Nucleotidyltransferase</keyword>
<dbReference type="CDD" id="cd09274">
    <property type="entry name" value="RNase_HI_RT_Ty3"/>
    <property type="match status" value="1"/>
</dbReference>
<keyword evidence="5" id="KW-0378">Hydrolase</keyword>
<keyword evidence="3" id="KW-0540">Nuclease</keyword>
<dbReference type="SUPFAM" id="SSF56672">
    <property type="entry name" value="DNA/RNA polymerases"/>
    <property type="match status" value="1"/>
</dbReference>
<dbReference type="Pfam" id="PF00665">
    <property type="entry name" value="rve"/>
    <property type="match status" value="1"/>
</dbReference>
<dbReference type="FunFam" id="3.30.70.270:FF:000020">
    <property type="entry name" value="Transposon Tf2-6 polyprotein-like Protein"/>
    <property type="match status" value="1"/>
</dbReference>
<dbReference type="InterPro" id="IPR050951">
    <property type="entry name" value="Retrovirus_Pol_polyprotein"/>
</dbReference>